<proteinExistence type="predicted"/>
<keyword evidence="2" id="KW-1185">Reference proteome</keyword>
<dbReference type="AlphaFoldDB" id="A0A0T6B6U9"/>
<dbReference type="EMBL" id="LJIG01009429">
    <property type="protein sequence ID" value="KRT83098.1"/>
    <property type="molecule type" value="Genomic_DNA"/>
</dbReference>
<organism evidence="1 2">
    <name type="scientific">Oryctes borbonicus</name>
    <dbReference type="NCBI Taxonomy" id="1629725"/>
    <lineage>
        <taxon>Eukaryota</taxon>
        <taxon>Metazoa</taxon>
        <taxon>Ecdysozoa</taxon>
        <taxon>Arthropoda</taxon>
        <taxon>Hexapoda</taxon>
        <taxon>Insecta</taxon>
        <taxon>Pterygota</taxon>
        <taxon>Neoptera</taxon>
        <taxon>Endopterygota</taxon>
        <taxon>Coleoptera</taxon>
        <taxon>Polyphaga</taxon>
        <taxon>Scarabaeiformia</taxon>
        <taxon>Scarabaeidae</taxon>
        <taxon>Dynastinae</taxon>
        <taxon>Oryctes</taxon>
    </lineage>
</organism>
<evidence type="ECO:0000313" key="2">
    <source>
        <dbReference type="Proteomes" id="UP000051574"/>
    </source>
</evidence>
<dbReference type="PANTHER" id="PTHR10174">
    <property type="entry name" value="ALPHA-TOCOPHEROL TRANSFER PROTEIN-RELATED"/>
    <property type="match status" value="1"/>
</dbReference>
<feature type="non-terminal residue" evidence="1">
    <location>
        <position position="119"/>
    </location>
</feature>
<name>A0A0T6B6U9_9SCAR</name>
<dbReference type="Proteomes" id="UP000051574">
    <property type="component" value="Unassembled WGS sequence"/>
</dbReference>
<protein>
    <recommendedName>
        <fullName evidence="3">CRAL/TRIO N-terminal domain-containing protein</fullName>
    </recommendedName>
</protein>
<dbReference type="InterPro" id="IPR036865">
    <property type="entry name" value="CRAL-TRIO_dom_sf"/>
</dbReference>
<evidence type="ECO:0008006" key="3">
    <source>
        <dbReference type="Google" id="ProtNLM"/>
    </source>
</evidence>
<dbReference type="GO" id="GO:1902936">
    <property type="term" value="F:phosphatidylinositol bisphosphate binding"/>
    <property type="evidence" value="ECO:0007669"/>
    <property type="project" value="TreeGrafter"/>
</dbReference>
<comment type="caution">
    <text evidence="1">The sequence shown here is derived from an EMBL/GenBank/DDBJ whole genome shotgun (WGS) entry which is preliminary data.</text>
</comment>
<dbReference type="Gene3D" id="3.40.525.10">
    <property type="entry name" value="CRAL-TRIO lipid binding domain"/>
    <property type="match status" value="1"/>
</dbReference>
<dbReference type="InterPro" id="IPR036273">
    <property type="entry name" value="CRAL/TRIO_N_dom_sf"/>
</dbReference>
<dbReference type="PANTHER" id="PTHR10174:SF213">
    <property type="entry name" value="CRAL-TRIO DOMAIN-CONTAINING PROTEIN"/>
    <property type="match status" value="1"/>
</dbReference>
<dbReference type="OrthoDB" id="1434354at2759"/>
<evidence type="ECO:0000313" key="1">
    <source>
        <dbReference type="EMBL" id="KRT83098.1"/>
    </source>
</evidence>
<dbReference type="SUPFAM" id="SSF46938">
    <property type="entry name" value="CRAL/TRIO N-terminal domain"/>
    <property type="match status" value="1"/>
</dbReference>
<reference evidence="1 2" key="1">
    <citation type="submission" date="2015-09" db="EMBL/GenBank/DDBJ databases">
        <title>Draft genome of the scarab beetle Oryctes borbonicus.</title>
        <authorList>
            <person name="Meyer J.M."/>
            <person name="Markov G.V."/>
            <person name="Baskaran P."/>
            <person name="Herrmann M."/>
            <person name="Sommer R.J."/>
            <person name="Roedelsperger C."/>
        </authorList>
    </citation>
    <scope>NUCLEOTIDE SEQUENCE [LARGE SCALE GENOMIC DNA]</scope>
    <source>
        <strain evidence="1">OB123</strain>
        <tissue evidence="1">Whole animal</tissue>
    </source>
</reference>
<accession>A0A0T6B6U9</accession>
<sequence>MTKFEDIDEEYRKNKELKKEDVQMLKEWIEKQPHLPKISEFQIIIFLHSCYYRIEPTKTCIETFYTVRAHCPEFFKDRNPIEIESKLFESFLIAPLKKRTPHGYQIMYFKLINLDASKL</sequence>
<dbReference type="GO" id="GO:0016020">
    <property type="term" value="C:membrane"/>
    <property type="evidence" value="ECO:0007669"/>
    <property type="project" value="TreeGrafter"/>
</dbReference>
<gene>
    <name evidence="1" type="ORF">AMK59_3655</name>
</gene>